<reference evidence="2 4" key="1">
    <citation type="submission" date="2015-11" db="EMBL/GenBank/DDBJ databases">
        <title>Genomic analysis of 38 Legionella species identifies large and diverse effector repertoires.</title>
        <authorList>
            <person name="Burstein D."/>
            <person name="Amaro F."/>
            <person name="Zusman T."/>
            <person name="Lifshitz Z."/>
            <person name="Cohen O."/>
            <person name="Gilbert J.A."/>
            <person name="Pupko T."/>
            <person name="Shuman H.A."/>
            <person name="Segal G."/>
        </authorList>
    </citation>
    <scope>NUCLEOTIDE SEQUENCE [LARGE SCALE GENOMIC DNA]</scope>
    <source>
        <strain evidence="2 4">ATCC 43877</strain>
    </source>
</reference>
<dbReference type="EMBL" id="UGOG01000001">
    <property type="protein sequence ID" value="STX62304.1"/>
    <property type="molecule type" value="Genomic_DNA"/>
</dbReference>
<reference evidence="3 5" key="2">
    <citation type="submission" date="2018-06" db="EMBL/GenBank/DDBJ databases">
        <authorList>
            <consortium name="Pathogen Informatics"/>
            <person name="Doyle S."/>
        </authorList>
    </citation>
    <scope>NUCLEOTIDE SEQUENCE [LARGE SCALE GENOMIC DNA]</scope>
    <source>
        <strain evidence="3 5">NCTC12239</strain>
    </source>
</reference>
<keyword evidence="4" id="KW-1185">Reference proteome</keyword>
<organism evidence="3 5">
    <name type="scientific">Legionella moravica</name>
    <dbReference type="NCBI Taxonomy" id="39962"/>
    <lineage>
        <taxon>Bacteria</taxon>
        <taxon>Pseudomonadati</taxon>
        <taxon>Pseudomonadota</taxon>
        <taxon>Gammaproteobacteria</taxon>
        <taxon>Legionellales</taxon>
        <taxon>Legionellaceae</taxon>
        <taxon>Legionella</taxon>
    </lineage>
</organism>
<proteinExistence type="predicted"/>
<dbReference type="AlphaFoldDB" id="A0A378JUM7"/>
<dbReference type="Proteomes" id="UP000054985">
    <property type="component" value="Unassembled WGS sequence"/>
</dbReference>
<accession>A0A378JUM7</accession>
<dbReference type="Proteomes" id="UP000254040">
    <property type="component" value="Unassembled WGS sequence"/>
</dbReference>
<gene>
    <name evidence="3" type="primary">vipE_1</name>
    <name evidence="2" type="synonym">vipE_2</name>
    <name evidence="2" type="ORF">Lmor_2495</name>
    <name evidence="3" type="ORF">NCTC12239_01226</name>
</gene>
<name>A0A378JUM7_9GAMM</name>
<feature type="compositionally biased region" description="Basic and acidic residues" evidence="1">
    <location>
        <begin position="258"/>
        <end position="274"/>
    </location>
</feature>
<evidence type="ECO:0000313" key="3">
    <source>
        <dbReference type="EMBL" id="STX62304.1"/>
    </source>
</evidence>
<evidence type="ECO:0000256" key="1">
    <source>
        <dbReference type="SAM" id="MobiDB-lite"/>
    </source>
</evidence>
<feature type="region of interest" description="Disordered" evidence="1">
    <location>
        <begin position="258"/>
        <end position="288"/>
    </location>
</feature>
<evidence type="ECO:0000313" key="5">
    <source>
        <dbReference type="Proteomes" id="UP000254040"/>
    </source>
</evidence>
<sequence>MSMSNNEQDLQKEIIRQIKDSRWSVKGYFNELFKQLLPSELLQNNRLAVFDELITDNLPQVLSKQFSHDGYVILFYAHKTHTNIVSPFNGDMNPSHTSLLLCKVETGRISQVLNIDGYHNLGFIDIMGERPGARANPYIRYRLIIDALDALHPEIKPLQSPSWNNLNCPLYAFAFAKAVLNAFSMNQSVLDDVFIEQDVSQTALLNLKNRILQELDGIYVTYANGHYYRNSEAAMSFHTTTRERLAQTVQARFEQHHARNDELSAKTQPIEEKPSVSVTSSSLFKPNPDKASQAIKKLTELCTAYQNHLYHELQKRTGKESDEIADLVNTHVTGAAQSKTLDGLIKKCLIVNSMVHVLQNQEEVNGWKRINLMKEILTPANKTILAEHRSIGGRFLQSVLNVLTALCSVLSVQEWNYKAQGGALLDQIEAATPKC</sequence>
<protein>
    <submittedName>
        <fullName evidence="3">VipE</fullName>
    </submittedName>
</protein>
<evidence type="ECO:0000313" key="2">
    <source>
        <dbReference type="EMBL" id="KTD31619.1"/>
    </source>
</evidence>
<evidence type="ECO:0000313" key="4">
    <source>
        <dbReference type="Proteomes" id="UP000054985"/>
    </source>
</evidence>
<dbReference type="EMBL" id="LNYN01000035">
    <property type="protein sequence ID" value="KTD31619.1"/>
    <property type="molecule type" value="Genomic_DNA"/>
</dbReference>